<name>A0A9D5CKT0_9LILI</name>
<organism evidence="3 4">
    <name type="scientific">Dioscorea zingiberensis</name>
    <dbReference type="NCBI Taxonomy" id="325984"/>
    <lineage>
        <taxon>Eukaryota</taxon>
        <taxon>Viridiplantae</taxon>
        <taxon>Streptophyta</taxon>
        <taxon>Embryophyta</taxon>
        <taxon>Tracheophyta</taxon>
        <taxon>Spermatophyta</taxon>
        <taxon>Magnoliopsida</taxon>
        <taxon>Liliopsida</taxon>
        <taxon>Dioscoreales</taxon>
        <taxon>Dioscoreaceae</taxon>
        <taxon>Dioscorea</taxon>
    </lineage>
</organism>
<dbReference type="AlphaFoldDB" id="A0A9D5CKT0"/>
<protein>
    <recommendedName>
        <fullName evidence="2">Alpha/beta hydrolase fold-3 domain-containing protein</fullName>
    </recommendedName>
</protein>
<dbReference type="Proteomes" id="UP001085076">
    <property type="component" value="Miscellaneous, Linkage group lg04"/>
</dbReference>
<dbReference type="EMBL" id="JAGGNH010000004">
    <property type="protein sequence ID" value="KAJ0974902.1"/>
    <property type="molecule type" value="Genomic_DNA"/>
</dbReference>
<comment type="caution">
    <text evidence="3">The sequence shown here is derived from an EMBL/GenBank/DDBJ whole genome shotgun (WGS) entry which is preliminary data.</text>
</comment>
<dbReference type="PANTHER" id="PTHR23024:SF589">
    <property type="entry name" value="CARBOXYLESTERASE 17-RELATED"/>
    <property type="match status" value="1"/>
</dbReference>
<dbReference type="Gene3D" id="3.40.50.1820">
    <property type="entry name" value="alpha/beta hydrolase"/>
    <property type="match status" value="1"/>
</dbReference>
<dbReference type="InterPro" id="IPR013094">
    <property type="entry name" value="AB_hydrolase_3"/>
</dbReference>
<reference evidence="3" key="2">
    <citation type="journal article" date="2022" name="Hortic Res">
        <title>The genome of Dioscorea zingiberensis sheds light on the biosynthesis, origin and evolution of the medicinally important diosgenin saponins.</title>
        <authorList>
            <person name="Li Y."/>
            <person name="Tan C."/>
            <person name="Li Z."/>
            <person name="Guo J."/>
            <person name="Li S."/>
            <person name="Chen X."/>
            <person name="Wang C."/>
            <person name="Dai X."/>
            <person name="Yang H."/>
            <person name="Song W."/>
            <person name="Hou L."/>
            <person name="Xu J."/>
            <person name="Tong Z."/>
            <person name="Xu A."/>
            <person name="Yuan X."/>
            <person name="Wang W."/>
            <person name="Yang Q."/>
            <person name="Chen L."/>
            <person name="Sun Z."/>
            <person name="Wang K."/>
            <person name="Pan B."/>
            <person name="Chen J."/>
            <person name="Bao Y."/>
            <person name="Liu F."/>
            <person name="Qi X."/>
            <person name="Gang D.R."/>
            <person name="Wen J."/>
            <person name="Li J."/>
        </authorList>
    </citation>
    <scope>NUCLEOTIDE SEQUENCE</scope>
    <source>
        <strain evidence="3">Dzin_1.0</strain>
    </source>
</reference>
<dbReference type="PROSITE" id="PS01174">
    <property type="entry name" value="LIPASE_GDXG_SER"/>
    <property type="match status" value="1"/>
</dbReference>
<dbReference type="Pfam" id="PF07859">
    <property type="entry name" value="Abhydrolase_3"/>
    <property type="match status" value="1"/>
</dbReference>
<dbReference type="InterPro" id="IPR029058">
    <property type="entry name" value="AB_hydrolase_fold"/>
</dbReference>
<proteinExistence type="predicted"/>
<feature type="domain" description="Alpha/beta hydrolase fold-3" evidence="2">
    <location>
        <begin position="106"/>
        <end position="326"/>
    </location>
</feature>
<dbReference type="OrthoDB" id="408631at2759"/>
<accession>A0A9D5CKT0</accession>
<dbReference type="GO" id="GO:0016787">
    <property type="term" value="F:hydrolase activity"/>
    <property type="evidence" value="ECO:0007669"/>
    <property type="project" value="InterPro"/>
</dbReference>
<dbReference type="PANTHER" id="PTHR23024">
    <property type="entry name" value="ARYLACETAMIDE DEACETYLASE"/>
    <property type="match status" value="1"/>
</dbReference>
<evidence type="ECO:0000259" key="2">
    <source>
        <dbReference type="Pfam" id="PF07859"/>
    </source>
</evidence>
<gene>
    <name evidence="3" type="ORF">J5N97_016867</name>
</gene>
<reference evidence="3" key="1">
    <citation type="submission" date="2021-03" db="EMBL/GenBank/DDBJ databases">
        <authorList>
            <person name="Li Z."/>
            <person name="Yang C."/>
        </authorList>
    </citation>
    <scope>NUCLEOTIDE SEQUENCE</scope>
    <source>
        <strain evidence="3">Dzin_1.0</strain>
        <tissue evidence="3">Leaf</tissue>
    </source>
</reference>
<feature type="active site" evidence="1">
    <location>
        <position position="193"/>
    </location>
</feature>
<evidence type="ECO:0000256" key="1">
    <source>
        <dbReference type="PROSITE-ProRule" id="PRU10038"/>
    </source>
</evidence>
<dbReference type="SUPFAM" id="SSF53474">
    <property type="entry name" value="alpha/beta-Hydrolases"/>
    <property type="match status" value="1"/>
</dbReference>
<dbReference type="InterPro" id="IPR050466">
    <property type="entry name" value="Carboxylest/Gibb_receptor"/>
</dbReference>
<dbReference type="InterPro" id="IPR033140">
    <property type="entry name" value="Lipase_GDXG_put_SER_AS"/>
</dbReference>
<evidence type="ECO:0000313" key="3">
    <source>
        <dbReference type="EMBL" id="KAJ0974902.1"/>
    </source>
</evidence>
<evidence type="ECO:0000313" key="4">
    <source>
        <dbReference type="Proteomes" id="UP001085076"/>
    </source>
</evidence>
<keyword evidence="4" id="KW-1185">Reference proteome</keyword>
<sequence>MIRRKMGAIPMDSHHPRLNNLHGPKDHAGHGHLPIVEEIEGLIKVYKDGHVERLPVMPEVPPSLSPNNEVLSKDMVINHSNGVWARFYIPMHHLHGHRYDHLPPLLVYFHGGGFCIGSAAWKCYHDFLSRLALESSCLIMSVNYRLAPEHRLPAAYEDGLTAVKWLRNQASSEDQSFWSSHCNLSKVFLAGDSAGGAIAYYVATQLGHYGMIKGVILIQPFFGGEERTSSEKSLEQSAKSALSLPTSDTYWRLALPPGADRNHRFCNPFGRGAPKLDHQLKIPPMLVCISELDILRDRTLGFCMALRMAGKKVEHKVYNGVGHAFQILNHSHLSQARTLDMINHMKTFISSSIITTR</sequence>